<evidence type="ECO:0000256" key="3">
    <source>
        <dbReference type="ARBA" id="ARBA00022763"/>
    </source>
</evidence>
<name>A0A4R6AEF5_9RHOB</name>
<dbReference type="InterPro" id="IPR012340">
    <property type="entry name" value="NA-bd_OB-fold"/>
</dbReference>
<comment type="similarity">
    <text evidence="1 7">Belongs to the RecO family.</text>
</comment>
<keyword evidence="4 7" id="KW-0233">DNA recombination</keyword>
<dbReference type="InterPro" id="IPR022572">
    <property type="entry name" value="DNA_rep/recomb_RecO_N"/>
</dbReference>
<gene>
    <name evidence="7 9" type="primary">recO</name>
    <name evidence="9" type="ORF">E2L08_08190</name>
</gene>
<evidence type="ECO:0000313" key="9">
    <source>
        <dbReference type="EMBL" id="TDL79856.1"/>
    </source>
</evidence>
<dbReference type="NCBIfam" id="TIGR00613">
    <property type="entry name" value="reco"/>
    <property type="match status" value="1"/>
</dbReference>
<keyword evidence="5 7" id="KW-0234">DNA repair</keyword>
<dbReference type="GO" id="GO:0006310">
    <property type="term" value="P:DNA recombination"/>
    <property type="evidence" value="ECO:0007669"/>
    <property type="project" value="UniProtKB-UniRule"/>
</dbReference>
<dbReference type="PANTHER" id="PTHR33991:SF1">
    <property type="entry name" value="DNA REPAIR PROTEIN RECO"/>
    <property type="match status" value="1"/>
</dbReference>
<dbReference type="OrthoDB" id="9804792at2"/>
<dbReference type="EMBL" id="SNAA01000007">
    <property type="protein sequence ID" value="TDL79856.1"/>
    <property type="molecule type" value="Genomic_DNA"/>
</dbReference>
<dbReference type="Proteomes" id="UP000295701">
    <property type="component" value="Unassembled WGS sequence"/>
</dbReference>
<dbReference type="Pfam" id="PF02565">
    <property type="entry name" value="RecO_C"/>
    <property type="match status" value="1"/>
</dbReference>
<comment type="function">
    <text evidence="7">Involved in DNA repair and RecF pathway recombination.</text>
</comment>
<comment type="caution">
    <text evidence="9">The sequence shown here is derived from an EMBL/GenBank/DDBJ whole genome shotgun (WGS) entry which is preliminary data.</text>
</comment>
<sequence length="248" mass="26448">MIEWRERGLVLSVRRLGESDAVLEALTRDHGRHAGVVRGGGGRRMAPLLQPGAELDLAWRARLEDHLGHFTVEPLRSRAALMTDADALAGMAAVCALLGFALPERDAQPGLFEASIALLDLMEEGPGWAAGYLRWEMALLDRMGFGLDLSACAVSGAREDLAFVSPRTGRAVARGAAGAWADRLLPLPAILLGQPPRGHDEIVQGLRVTGHFLDRRLAAAQGDRPLPAARDRLVARLTRGGQGAGGGR</sequence>
<dbReference type="SUPFAM" id="SSF50249">
    <property type="entry name" value="Nucleic acid-binding proteins"/>
    <property type="match status" value="1"/>
</dbReference>
<dbReference type="Gene3D" id="2.40.50.140">
    <property type="entry name" value="Nucleic acid-binding proteins"/>
    <property type="match status" value="1"/>
</dbReference>
<evidence type="ECO:0000256" key="2">
    <source>
        <dbReference type="ARBA" id="ARBA00021310"/>
    </source>
</evidence>
<dbReference type="GO" id="GO:0006302">
    <property type="term" value="P:double-strand break repair"/>
    <property type="evidence" value="ECO:0007669"/>
    <property type="project" value="TreeGrafter"/>
</dbReference>
<evidence type="ECO:0000256" key="6">
    <source>
        <dbReference type="ARBA" id="ARBA00033409"/>
    </source>
</evidence>
<organism evidence="9 10">
    <name type="scientific">Palleronia sediminis</name>
    <dbReference type="NCBI Taxonomy" id="2547833"/>
    <lineage>
        <taxon>Bacteria</taxon>
        <taxon>Pseudomonadati</taxon>
        <taxon>Pseudomonadota</taxon>
        <taxon>Alphaproteobacteria</taxon>
        <taxon>Rhodobacterales</taxon>
        <taxon>Roseobacteraceae</taxon>
        <taxon>Palleronia</taxon>
    </lineage>
</organism>
<dbReference type="AlphaFoldDB" id="A0A4R6AEF5"/>
<dbReference type="HAMAP" id="MF_00201">
    <property type="entry name" value="RecO"/>
    <property type="match status" value="1"/>
</dbReference>
<keyword evidence="10" id="KW-1185">Reference proteome</keyword>
<protein>
    <recommendedName>
        <fullName evidence="2 7">DNA repair protein RecO</fullName>
    </recommendedName>
    <alternativeName>
        <fullName evidence="6 7">Recombination protein O</fullName>
    </alternativeName>
</protein>
<evidence type="ECO:0000256" key="4">
    <source>
        <dbReference type="ARBA" id="ARBA00023172"/>
    </source>
</evidence>
<keyword evidence="3 7" id="KW-0227">DNA damage</keyword>
<evidence type="ECO:0000256" key="1">
    <source>
        <dbReference type="ARBA" id="ARBA00007452"/>
    </source>
</evidence>
<dbReference type="GO" id="GO:0043590">
    <property type="term" value="C:bacterial nucleoid"/>
    <property type="evidence" value="ECO:0007669"/>
    <property type="project" value="TreeGrafter"/>
</dbReference>
<reference evidence="9 10" key="1">
    <citation type="submission" date="2019-03" db="EMBL/GenBank/DDBJ databases">
        <title>Primorskyibacter sp. SS33 isolated from sediments.</title>
        <authorList>
            <person name="Xunke S."/>
        </authorList>
    </citation>
    <scope>NUCLEOTIDE SEQUENCE [LARGE SCALE GENOMIC DNA]</scope>
    <source>
        <strain evidence="9 10">SS33</strain>
    </source>
</reference>
<dbReference type="InterPro" id="IPR003717">
    <property type="entry name" value="RecO"/>
</dbReference>
<dbReference type="SUPFAM" id="SSF57863">
    <property type="entry name" value="ArfGap/RecO-like zinc finger"/>
    <property type="match status" value="1"/>
</dbReference>
<dbReference type="RefSeq" id="WP_133396581.1">
    <property type="nucleotide sequence ID" value="NZ_SNAA01000007.1"/>
</dbReference>
<evidence type="ECO:0000259" key="8">
    <source>
        <dbReference type="Pfam" id="PF11967"/>
    </source>
</evidence>
<accession>A0A4R6AEF5</accession>
<dbReference type="Gene3D" id="1.20.1440.120">
    <property type="entry name" value="Recombination protein O, C-terminal domain"/>
    <property type="match status" value="1"/>
</dbReference>
<dbReference type="Pfam" id="PF11967">
    <property type="entry name" value="RecO_N"/>
    <property type="match status" value="1"/>
</dbReference>
<evidence type="ECO:0000256" key="7">
    <source>
        <dbReference type="HAMAP-Rule" id="MF_00201"/>
    </source>
</evidence>
<proteinExistence type="inferred from homology"/>
<evidence type="ECO:0000313" key="10">
    <source>
        <dbReference type="Proteomes" id="UP000295701"/>
    </source>
</evidence>
<dbReference type="PANTHER" id="PTHR33991">
    <property type="entry name" value="DNA REPAIR PROTEIN RECO"/>
    <property type="match status" value="1"/>
</dbReference>
<evidence type="ECO:0000256" key="5">
    <source>
        <dbReference type="ARBA" id="ARBA00023204"/>
    </source>
</evidence>
<feature type="domain" description="DNA replication/recombination mediator RecO N-terminal" evidence="8">
    <location>
        <begin position="1"/>
        <end position="76"/>
    </location>
</feature>
<dbReference type="InterPro" id="IPR037278">
    <property type="entry name" value="ARFGAP/RecO"/>
</dbReference>
<dbReference type="InterPro" id="IPR042242">
    <property type="entry name" value="RecO_C"/>
</dbReference>